<dbReference type="Pfam" id="PF00782">
    <property type="entry name" value="DSPc"/>
    <property type="match status" value="1"/>
</dbReference>
<dbReference type="PROSITE" id="PS00383">
    <property type="entry name" value="TYR_PHOSPHATASE_1"/>
    <property type="match status" value="1"/>
</dbReference>
<dbReference type="SMART" id="SM00195">
    <property type="entry name" value="DSPc"/>
    <property type="match status" value="1"/>
</dbReference>
<accession>A0A7Y6BUQ7</accession>
<dbReference type="InterPro" id="IPR020422">
    <property type="entry name" value="TYR_PHOSPHATASE_DUAL_dom"/>
</dbReference>
<reference evidence="6 7" key="1">
    <citation type="submission" date="2020-05" db="EMBL/GenBank/DDBJ databases">
        <title>Genome Sequencing of Type Strains.</title>
        <authorList>
            <person name="Lemaire J.F."/>
            <person name="Inderbitzin P."/>
            <person name="Gregorio O.A."/>
            <person name="Collins S.B."/>
            <person name="Wespe N."/>
            <person name="Knight-Connoni V."/>
        </authorList>
    </citation>
    <scope>NUCLEOTIDE SEQUENCE [LARGE SCALE GENOMIC DNA]</scope>
    <source>
        <strain evidence="6 7">LMG 21957</strain>
    </source>
</reference>
<keyword evidence="2" id="KW-0378">Hydrolase</keyword>
<keyword evidence="3" id="KW-0904">Protein phosphatase</keyword>
<dbReference type="AlphaFoldDB" id="A0A7Y6BUQ7"/>
<dbReference type="InterPro" id="IPR001763">
    <property type="entry name" value="Rhodanese-like_dom"/>
</dbReference>
<organism evidence="6 7">
    <name type="scientific">Paenibacillus xylanilyticus</name>
    <dbReference type="NCBI Taxonomy" id="248903"/>
    <lineage>
        <taxon>Bacteria</taxon>
        <taxon>Bacillati</taxon>
        <taxon>Bacillota</taxon>
        <taxon>Bacilli</taxon>
        <taxon>Bacillales</taxon>
        <taxon>Paenibacillaceae</taxon>
        <taxon>Paenibacillus</taxon>
    </lineage>
</organism>
<comment type="caution">
    <text evidence="6">The sequence shown here is derived from an EMBL/GenBank/DDBJ whole genome shotgun (WGS) entry which is preliminary data.</text>
</comment>
<name>A0A7Y6BUQ7_9BACL</name>
<evidence type="ECO:0000259" key="5">
    <source>
        <dbReference type="PROSITE" id="PS50206"/>
    </source>
</evidence>
<evidence type="ECO:0000256" key="3">
    <source>
        <dbReference type="ARBA" id="ARBA00022912"/>
    </source>
</evidence>
<dbReference type="InterPro" id="IPR029021">
    <property type="entry name" value="Prot-tyrosine_phosphatase-like"/>
</dbReference>
<evidence type="ECO:0000313" key="6">
    <source>
        <dbReference type="EMBL" id="NUU75372.1"/>
    </source>
</evidence>
<keyword evidence="7" id="KW-1185">Reference proteome</keyword>
<evidence type="ECO:0000256" key="1">
    <source>
        <dbReference type="ARBA" id="ARBA00013064"/>
    </source>
</evidence>
<dbReference type="InterPro" id="IPR000340">
    <property type="entry name" value="Dual-sp_phosphatase_cat-dom"/>
</dbReference>
<dbReference type="PROSITE" id="PS50206">
    <property type="entry name" value="RHODANESE_3"/>
    <property type="match status" value="1"/>
</dbReference>
<feature type="domain" description="Rhodanese" evidence="5">
    <location>
        <begin position="50"/>
        <end position="138"/>
    </location>
</feature>
<dbReference type="GO" id="GO:0004725">
    <property type="term" value="F:protein tyrosine phosphatase activity"/>
    <property type="evidence" value="ECO:0007669"/>
    <property type="project" value="UniProtKB-EC"/>
</dbReference>
<dbReference type="Proteomes" id="UP000526125">
    <property type="component" value="Unassembled WGS sequence"/>
</dbReference>
<evidence type="ECO:0000259" key="4">
    <source>
        <dbReference type="PROSITE" id="PS50056"/>
    </source>
</evidence>
<gene>
    <name evidence="6" type="ORF">HP552_09035</name>
</gene>
<protein>
    <recommendedName>
        <fullName evidence="1">protein-tyrosine-phosphatase</fullName>
        <ecNumber evidence="1">3.1.3.48</ecNumber>
    </recommendedName>
</protein>
<feature type="domain" description="Tyrosine specific protein phosphatases" evidence="4">
    <location>
        <begin position="70"/>
        <end position="139"/>
    </location>
</feature>
<dbReference type="InterPro" id="IPR000387">
    <property type="entry name" value="Tyr_Pase_dom"/>
</dbReference>
<dbReference type="EC" id="3.1.3.48" evidence="1"/>
<dbReference type="PROSITE" id="PS50056">
    <property type="entry name" value="TYR_PHOSPHATASE_2"/>
    <property type="match status" value="1"/>
</dbReference>
<dbReference type="Gene3D" id="3.90.190.10">
    <property type="entry name" value="Protein tyrosine phosphatase superfamily"/>
    <property type="match status" value="1"/>
</dbReference>
<sequence length="147" mass="15990">MNHAEKKYHALIADKIFMGGAADVEAMVLNEGIEVVVDLREEATECAYPADHVKWVKVPLDDNTKENEAELFKHAIDEVVGAHNAGKKVAFHCGGGKGRTGTVAAGILLELGLASTLDDAETKAKEIRNIINIKPVQKELLQKIYSK</sequence>
<dbReference type="InterPro" id="IPR016130">
    <property type="entry name" value="Tyr_Pase_AS"/>
</dbReference>
<dbReference type="EMBL" id="JABMCB010000169">
    <property type="protein sequence ID" value="NUU75372.1"/>
    <property type="molecule type" value="Genomic_DNA"/>
</dbReference>
<dbReference type="SUPFAM" id="SSF52799">
    <property type="entry name" value="(Phosphotyrosine protein) phosphatases II"/>
    <property type="match status" value="1"/>
</dbReference>
<dbReference type="RefSeq" id="WP_175395190.1">
    <property type="nucleotide sequence ID" value="NZ_JABMCB010000169.1"/>
</dbReference>
<evidence type="ECO:0000256" key="2">
    <source>
        <dbReference type="ARBA" id="ARBA00022801"/>
    </source>
</evidence>
<proteinExistence type="predicted"/>
<evidence type="ECO:0000313" key="7">
    <source>
        <dbReference type="Proteomes" id="UP000526125"/>
    </source>
</evidence>